<dbReference type="Pfam" id="PF06854">
    <property type="entry name" value="Phage_Gp15"/>
    <property type="match status" value="1"/>
</dbReference>
<reference evidence="1" key="1">
    <citation type="submission" date="2021-06" db="EMBL/GenBank/DDBJ databases">
        <title>Description of novel taxa of the family Lachnospiraceae.</title>
        <authorList>
            <person name="Chaplin A.V."/>
            <person name="Sokolova S.R."/>
            <person name="Pikina A.P."/>
            <person name="Korzhanova M."/>
            <person name="Belova V."/>
            <person name="Korostin D."/>
            <person name="Efimov B.A."/>
        </authorList>
    </citation>
    <scope>NUCLEOTIDE SEQUENCE</scope>
    <source>
        <strain evidence="1">ASD5720</strain>
    </source>
</reference>
<dbReference type="Proteomes" id="UP000712157">
    <property type="component" value="Unassembled WGS sequence"/>
</dbReference>
<sequence>MGFLTEPIETIVRLGNRKYRVNAAFNVVLDVQRLYKEDLPDEVKIEQALRMLVENRFRVWCLPPKKKSELLQEVVKQHIDLPRRPPSKINQRLIDFELDGEYIFASFYQDYGIDLLCEQGRLHWKKFIALFQGLSEKTKIKEIMRIRDMDIPEPTKYNQKERQNIIELKSYYALPVEGGGGQEGLDALFCALEGMAHE</sequence>
<dbReference type="InterPro" id="IPR009660">
    <property type="entry name" value="Phage_A500_Gp15"/>
</dbReference>
<accession>A0A949K1R0</accession>
<organism evidence="1 2">
    <name type="scientific">Diplocloster agilis</name>
    <dbReference type="NCBI Taxonomy" id="2850323"/>
    <lineage>
        <taxon>Bacteria</taxon>
        <taxon>Bacillati</taxon>
        <taxon>Bacillota</taxon>
        <taxon>Clostridia</taxon>
        <taxon>Lachnospirales</taxon>
        <taxon>Lachnospiraceae</taxon>
        <taxon>Diplocloster</taxon>
    </lineage>
</organism>
<name>A0A949K1R0_9FIRM</name>
<keyword evidence="2" id="KW-1185">Reference proteome</keyword>
<dbReference type="AlphaFoldDB" id="A0A949K1R0"/>
<dbReference type="RefSeq" id="WP_238723203.1">
    <property type="nucleotide sequence ID" value="NZ_JAHQCW010000056.1"/>
</dbReference>
<protein>
    <submittedName>
        <fullName evidence="1">Bacteriophage Gp15 family protein</fullName>
    </submittedName>
</protein>
<dbReference type="EMBL" id="JAHQCW010000056">
    <property type="protein sequence ID" value="MBU9739325.1"/>
    <property type="molecule type" value="Genomic_DNA"/>
</dbReference>
<evidence type="ECO:0000313" key="2">
    <source>
        <dbReference type="Proteomes" id="UP000712157"/>
    </source>
</evidence>
<evidence type="ECO:0000313" key="1">
    <source>
        <dbReference type="EMBL" id="MBU9739325.1"/>
    </source>
</evidence>
<proteinExistence type="predicted"/>
<gene>
    <name evidence="1" type="ORF">KTH89_22590</name>
</gene>
<comment type="caution">
    <text evidence="1">The sequence shown here is derived from an EMBL/GenBank/DDBJ whole genome shotgun (WGS) entry which is preliminary data.</text>
</comment>